<reference evidence="1 2" key="1">
    <citation type="submission" date="2018-04" db="EMBL/GenBank/DDBJ databases">
        <title>The genome of golden apple snail Pomacea canaliculata provides insight into stress tolerance and invasive adaptation.</title>
        <authorList>
            <person name="Liu C."/>
            <person name="Liu B."/>
            <person name="Ren Y."/>
            <person name="Zhang Y."/>
            <person name="Wang H."/>
            <person name="Li S."/>
            <person name="Jiang F."/>
            <person name="Yin L."/>
            <person name="Zhang G."/>
            <person name="Qian W."/>
            <person name="Fan W."/>
        </authorList>
    </citation>
    <scope>NUCLEOTIDE SEQUENCE [LARGE SCALE GENOMIC DNA]</scope>
    <source>
        <strain evidence="1">SZHN2017</strain>
        <tissue evidence="1">Muscle</tissue>
    </source>
</reference>
<keyword evidence="2" id="KW-1185">Reference proteome</keyword>
<organism evidence="1 2">
    <name type="scientific">Pomacea canaliculata</name>
    <name type="common">Golden apple snail</name>
    <dbReference type="NCBI Taxonomy" id="400727"/>
    <lineage>
        <taxon>Eukaryota</taxon>
        <taxon>Metazoa</taxon>
        <taxon>Spiralia</taxon>
        <taxon>Lophotrochozoa</taxon>
        <taxon>Mollusca</taxon>
        <taxon>Gastropoda</taxon>
        <taxon>Caenogastropoda</taxon>
        <taxon>Architaenioglossa</taxon>
        <taxon>Ampullarioidea</taxon>
        <taxon>Ampullariidae</taxon>
        <taxon>Pomacea</taxon>
    </lineage>
</organism>
<sequence>MDASATPSLLGWVVAAFSLGQLVASPIFRPVVHQTQILAGTVGCVAAAAGGRKRLLRLRAECGW</sequence>
<evidence type="ECO:0000313" key="2">
    <source>
        <dbReference type="Proteomes" id="UP000245119"/>
    </source>
</evidence>
<proteinExistence type="predicted"/>
<dbReference type="AlphaFoldDB" id="A0A2T7PNF5"/>
<accession>A0A2T7PNF5</accession>
<gene>
    <name evidence="1" type="ORF">C0Q70_06247</name>
</gene>
<name>A0A2T7PNF5_POMCA</name>
<comment type="caution">
    <text evidence="1">The sequence shown here is derived from an EMBL/GenBank/DDBJ whole genome shotgun (WGS) entry which is preliminary data.</text>
</comment>
<evidence type="ECO:0000313" key="1">
    <source>
        <dbReference type="EMBL" id="PVD34966.1"/>
    </source>
</evidence>
<dbReference type="Proteomes" id="UP000245119">
    <property type="component" value="Linkage Group LG3"/>
</dbReference>
<protein>
    <submittedName>
        <fullName evidence="1">Uncharacterized protein</fullName>
    </submittedName>
</protein>
<dbReference type="EMBL" id="PZQS01000003">
    <property type="protein sequence ID" value="PVD34966.1"/>
    <property type="molecule type" value="Genomic_DNA"/>
</dbReference>